<feature type="transmembrane region" description="Helical" evidence="9">
    <location>
        <begin position="30"/>
        <end position="55"/>
    </location>
</feature>
<dbReference type="PANTHER" id="PTHR30425">
    <property type="entry name" value="PHOSPHATE TRANSPORT SYSTEM PERMEASE PROTEIN PST"/>
    <property type="match status" value="1"/>
</dbReference>
<evidence type="ECO:0000256" key="5">
    <source>
        <dbReference type="ARBA" id="ARBA00022592"/>
    </source>
</evidence>
<dbReference type="PROSITE" id="PS50928">
    <property type="entry name" value="ABC_TM1"/>
    <property type="match status" value="1"/>
</dbReference>
<evidence type="ECO:0000259" key="11">
    <source>
        <dbReference type="PROSITE" id="PS50928"/>
    </source>
</evidence>
<feature type="transmembrane region" description="Helical" evidence="9">
    <location>
        <begin position="133"/>
        <end position="157"/>
    </location>
</feature>
<evidence type="ECO:0000256" key="2">
    <source>
        <dbReference type="ARBA" id="ARBA00007069"/>
    </source>
</evidence>
<accession>A0ABN2J928</accession>
<dbReference type="InterPro" id="IPR011864">
    <property type="entry name" value="Phosphate_PstC"/>
</dbReference>
<dbReference type="InterPro" id="IPR051124">
    <property type="entry name" value="Phosphate_Transport_Permease"/>
</dbReference>
<evidence type="ECO:0000256" key="9">
    <source>
        <dbReference type="RuleBase" id="RU363032"/>
    </source>
</evidence>
<keyword evidence="5 10" id="KW-0592">Phosphate transport</keyword>
<feature type="domain" description="ABC transmembrane type-1" evidence="11">
    <location>
        <begin position="96"/>
        <end position="325"/>
    </location>
</feature>
<evidence type="ECO:0000256" key="6">
    <source>
        <dbReference type="ARBA" id="ARBA00022692"/>
    </source>
</evidence>
<evidence type="ECO:0000313" key="12">
    <source>
        <dbReference type="EMBL" id="GAA1720476.1"/>
    </source>
</evidence>
<protein>
    <recommendedName>
        <fullName evidence="10">Phosphate transport system permease protein</fullName>
    </recommendedName>
</protein>
<evidence type="ECO:0000256" key="4">
    <source>
        <dbReference type="ARBA" id="ARBA00022475"/>
    </source>
</evidence>
<keyword evidence="7 9" id="KW-1133">Transmembrane helix</keyword>
<reference evidence="12 13" key="1">
    <citation type="journal article" date="2019" name="Int. J. Syst. Evol. Microbiol.">
        <title>The Global Catalogue of Microorganisms (GCM) 10K type strain sequencing project: providing services to taxonomists for standard genome sequencing and annotation.</title>
        <authorList>
            <consortium name="The Broad Institute Genomics Platform"/>
            <consortium name="The Broad Institute Genome Sequencing Center for Infectious Disease"/>
            <person name="Wu L."/>
            <person name="Ma J."/>
        </authorList>
    </citation>
    <scope>NUCLEOTIDE SEQUENCE [LARGE SCALE GENOMIC DNA]</scope>
    <source>
        <strain evidence="12 13">JCM 14718</strain>
    </source>
</reference>
<keyword evidence="6 9" id="KW-0812">Transmembrane</keyword>
<keyword evidence="4 10" id="KW-1003">Cell membrane</keyword>
<keyword evidence="8 9" id="KW-0472">Membrane</keyword>
<name>A0ABN2J928_9ACTN</name>
<keyword evidence="3 9" id="KW-0813">Transport</keyword>
<dbReference type="Pfam" id="PF00528">
    <property type="entry name" value="BPD_transp_1"/>
    <property type="match status" value="1"/>
</dbReference>
<comment type="similarity">
    <text evidence="2 10">Belongs to the binding-protein-dependent transport system permease family. CysTW subfamily.</text>
</comment>
<dbReference type="PANTHER" id="PTHR30425:SF1">
    <property type="entry name" value="PHOSPHATE TRANSPORT SYSTEM PERMEASE PROTEIN PSTC"/>
    <property type="match status" value="1"/>
</dbReference>
<dbReference type="NCBIfam" id="TIGR02138">
    <property type="entry name" value="phosphate_pstC"/>
    <property type="match status" value="1"/>
</dbReference>
<gene>
    <name evidence="12" type="primary">pstC_3</name>
    <name evidence="12" type="ORF">GCM10009765_80880</name>
</gene>
<dbReference type="Gene3D" id="1.10.3720.10">
    <property type="entry name" value="MetI-like"/>
    <property type="match status" value="1"/>
</dbReference>
<feature type="transmembrane region" description="Helical" evidence="9">
    <location>
        <begin position="302"/>
        <end position="324"/>
    </location>
</feature>
<proteinExistence type="inferred from homology"/>
<dbReference type="InterPro" id="IPR000515">
    <property type="entry name" value="MetI-like"/>
</dbReference>
<feature type="transmembrane region" description="Helical" evidence="9">
    <location>
        <begin position="263"/>
        <end position="282"/>
    </location>
</feature>
<dbReference type="EMBL" id="BAAANY010000045">
    <property type="protein sequence ID" value="GAA1720476.1"/>
    <property type="molecule type" value="Genomic_DNA"/>
</dbReference>
<evidence type="ECO:0000256" key="7">
    <source>
        <dbReference type="ARBA" id="ARBA00022989"/>
    </source>
</evidence>
<comment type="subcellular location">
    <subcellularLocation>
        <location evidence="1 9">Cell membrane</location>
        <topology evidence="1 9">Multi-pass membrane protein</topology>
    </subcellularLocation>
</comment>
<dbReference type="RefSeq" id="WP_344315283.1">
    <property type="nucleotide sequence ID" value="NZ_BAAANY010000045.1"/>
</dbReference>
<evidence type="ECO:0000256" key="1">
    <source>
        <dbReference type="ARBA" id="ARBA00004651"/>
    </source>
</evidence>
<evidence type="ECO:0000313" key="13">
    <source>
        <dbReference type="Proteomes" id="UP001500618"/>
    </source>
</evidence>
<comment type="caution">
    <text evidence="12">The sequence shown here is derived from an EMBL/GenBank/DDBJ whole genome shotgun (WGS) entry which is preliminary data.</text>
</comment>
<dbReference type="CDD" id="cd06261">
    <property type="entry name" value="TM_PBP2"/>
    <property type="match status" value="1"/>
</dbReference>
<dbReference type="Proteomes" id="UP001500618">
    <property type="component" value="Unassembled WGS sequence"/>
</dbReference>
<dbReference type="InterPro" id="IPR035906">
    <property type="entry name" value="MetI-like_sf"/>
</dbReference>
<feature type="transmembrane region" description="Helical" evidence="9">
    <location>
        <begin position="95"/>
        <end position="121"/>
    </location>
</feature>
<comment type="function">
    <text evidence="10">Part of the binding-protein-dependent transport system for phosphate; probably responsible for the translocation of the substrate across the membrane.</text>
</comment>
<organism evidence="12 13">
    <name type="scientific">Fodinicola feengrottensis</name>
    <dbReference type="NCBI Taxonomy" id="435914"/>
    <lineage>
        <taxon>Bacteria</taxon>
        <taxon>Bacillati</taxon>
        <taxon>Actinomycetota</taxon>
        <taxon>Actinomycetes</taxon>
        <taxon>Mycobacteriales</taxon>
        <taxon>Fodinicola</taxon>
    </lineage>
</organism>
<evidence type="ECO:0000256" key="10">
    <source>
        <dbReference type="RuleBase" id="RU363054"/>
    </source>
</evidence>
<dbReference type="SUPFAM" id="SSF161098">
    <property type="entry name" value="MetI-like"/>
    <property type="match status" value="1"/>
</dbReference>
<keyword evidence="13" id="KW-1185">Reference proteome</keyword>
<feature type="transmembrane region" description="Helical" evidence="9">
    <location>
        <begin position="177"/>
        <end position="205"/>
    </location>
</feature>
<sequence length="337" mass="35763">MLDTNHSPPRESVSQLLVARRSRWRSADTLFAVFMRAVGVLVIAVLVGTAVFLIVDSWPAIMHYGPLSYLMSDRWAPSEATSASSNPNPYGILQFVYGSIVTSVIGMLIAVPVSIAVALYITDVAPKWLQRPLSYLVDLLAAIPSVVYGFWGIFALVPALQPIGAAVGNTLGHIPVVGIAFAGPFFGVSYLTAGVILAIMVLPIITAIVREVFSLAPVAEKEAASALGATRWEMLRMAVLPRSRSGIIGASILGLGRALGETIAVTMVIGNNVLAITASILGQGATMPSVIANEFTEANQPFHLQSLFVVALWLMAFALVVNVIGKLIVRRSGEDIA</sequence>
<evidence type="ECO:0000256" key="3">
    <source>
        <dbReference type="ARBA" id="ARBA00022448"/>
    </source>
</evidence>
<evidence type="ECO:0000256" key="8">
    <source>
        <dbReference type="ARBA" id="ARBA00023136"/>
    </source>
</evidence>